<organism evidence="2 3">
    <name type="scientific">Cryptococcus neoformans Tu259-1</name>
    <dbReference type="NCBI Taxonomy" id="1230072"/>
    <lineage>
        <taxon>Eukaryota</taxon>
        <taxon>Fungi</taxon>
        <taxon>Dikarya</taxon>
        <taxon>Basidiomycota</taxon>
        <taxon>Agaricomycotina</taxon>
        <taxon>Tremellomycetes</taxon>
        <taxon>Tremellales</taxon>
        <taxon>Cryptococcaceae</taxon>
        <taxon>Cryptococcus</taxon>
        <taxon>Cryptococcus neoformans species complex</taxon>
    </lineage>
</organism>
<accession>A0A854QDM6</accession>
<evidence type="ECO:0000313" key="2">
    <source>
        <dbReference type="EMBL" id="OXG24956.1"/>
    </source>
</evidence>
<comment type="caution">
    <text evidence="2">The sequence shown here is derived from an EMBL/GenBank/DDBJ whole genome shotgun (WGS) entry which is preliminary data.</text>
</comment>
<name>A0A854QDM6_CRYNE</name>
<gene>
    <name evidence="2" type="ORF">C361_01956</name>
</gene>
<dbReference type="AlphaFoldDB" id="A0A854QDM6"/>
<proteinExistence type="predicted"/>
<evidence type="ECO:0000256" key="1">
    <source>
        <dbReference type="SAM" id="MobiDB-lite"/>
    </source>
</evidence>
<dbReference type="OrthoDB" id="10261556at2759"/>
<protein>
    <submittedName>
        <fullName evidence="2">Uncharacterized protein</fullName>
    </submittedName>
</protein>
<feature type="region of interest" description="Disordered" evidence="1">
    <location>
        <begin position="1"/>
        <end position="23"/>
    </location>
</feature>
<dbReference type="EMBL" id="AMKT01000028">
    <property type="protein sequence ID" value="OXG24956.1"/>
    <property type="molecule type" value="Genomic_DNA"/>
</dbReference>
<evidence type="ECO:0000313" key="3">
    <source>
        <dbReference type="Proteomes" id="UP000199727"/>
    </source>
</evidence>
<dbReference type="Proteomes" id="UP000199727">
    <property type="component" value="Unassembled WGS sequence"/>
</dbReference>
<reference evidence="2 3" key="1">
    <citation type="submission" date="2017-06" db="EMBL/GenBank/DDBJ databases">
        <title>Global population genomics of the pathogenic fungus Cryptococcus neoformans var. grubii.</title>
        <authorList>
            <person name="Cuomo C."/>
            <person name="Litvintseva A."/>
            <person name="Chen Y."/>
            <person name="Young S."/>
            <person name="Zeng Q."/>
            <person name="Chapman S."/>
            <person name="Gujja S."/>
            <person name="Saif S."/>
            <person name="Birren B."/>
        </authorList>
    </citation>
    <scope>NUCLEOTIDE SEQUENCE [LARGE SCALE GENOMIC DNA]</scope>
    <source>
        <strain evidence="2 3">Tu259-1</strain>
    </source>
</reference>
<sequence>MGNEMPAYKEESPSEGDNPRATNDRRMFYCSAAARDVQTYQTSWVSSPDLIALKLQYLPIYKVFRCTFCITACNRNSPKGCIHPANLAKHLRNFHDSRHSLEEIQQQINAVFSNYPPHEGLHPLIPSFPDGILPPAIPGVTQETGFYCTLCRTTRKGQKKAAHAKLITHCNKEHPGHRSRSLIQKGIVQGLYYSGRSTFYFPVDPFFSEAADEEPAQQAYQQDGMRIPSTHDAAVCKAFDPRDRSPLLTKLKWDLLLQGIPSEDIISLVSNPTKNELPYCNNLLKVWVQSFFMDINNYLAKHQDSPLLQQVMYVGYELEVVSDKRMRHLNNKTVENYSQLFFKLLLFLIRYHLTDTHPNIKLNLTSSQQDHIDKLLDVLSEGDTPSSKEAGLEVILDLGYSLLQQGTISINSSSWNQIIYKFLVFTSVREGGVFEEATNIAPRVTRLLWLFRAVVIKKVLTELKDFRGTPGEIRAMSMPYTKVLSRAHHSPFQTLLSVGDDIFGAAFSEDRPANCQWLDDDFLSLKIEDTIFHLPTLSKAIKQLLDDLIKKFKEDVCLGLPEDMFISCPQGQKISDNHRDFSLNHNFLFDSNNPWFRGHRDVLIKAILNNSELVMKFVESVTDGTIQWKMNQVNSWLSVCTSWEEDALALTHLVYGGVARKPELLGMKLRNVPSGFRNLLIWDDMVCLLSYYHKNQALSGKRKWIARFLPPDFSDTFIKWIAYIRPAQAYFYRVTGYPRSATIIEDNLWTTGGNIITDKKFSQIFERVTGQYYTASFGVQIWRHANIGIVRRHNMNLQVDENKEDAGEDAIEDLQAGHGSAVAMSDYARTTDRSSFLGEYFFLQYANCSKRYHSLLQLVITPPKQLTDDERRWKANASKVMGLSLSSSSSAHDSPATFMQGYSHEDLKHFIRQEFSEAVQEATQFFGTEVKEIVSTCVVDTMTTLFRNPNFLLDLMRSNNNIPQAAPPAALQITLQTTLQTALQTALIAALQAAVQRPQ</sequence>